<dbReference type="EMBL" id="JAKMXF010000288">
    <property type="protein sequence ID" value="KAI6653236.1"/>
    <property type="molecule type" value="Genomic_DNA"/>
</dbReference>
<reference evidence="5 6" key="1">
    <citation type="journal article" date="2023" name="BMC Biol.">
        <title>The compact genome of the sponge Oopsacas minuta (Hexactinellida) is lacking key metazoan core genes.</title>
        <authorList>
            <person name="Santini S."/>
            <person name="Schenkelaars Q."/>
            <person name="Jourda C."/>
            <person name="Duchesne M."/>
            <person name="Belahbib H."/>
            <person name="Rocher C."/>
            <person name="Selva M."/>
            <person name="Riesgo A."/>
            <person name="Vervoort M."/>
            <person name="Leys S.P."/>
            <person name="Kodjabachian L."/>
            <person name="Le Bivic A."/>
            <person name="Borchiellini C."/>
            <person name="Claverie J.M."/>
            <person name="Renard E."/>
        </authorList>
    </citation>
    <scope>NUCLEOTIDE SEQUENCE [LARGE SCALE GENOMIC DNA]</scope>
    <source>
        <strain evidence="5">SPO-2</strain>
    </source>
</reference>
<dbReference type="PANTHER" id="PTHR12774">
    <property type="entry name" value="PEROXISOMAL BIOGENESIS FACTOR 19"/>
    <property type="match status" value="1"/>
</dbReference>
<dbReference type="Pfam" id="PF04614">
    <property type="entry name" value="Pex19"/>
    <property type="match status" value="1"/>
</dbReference>
<comment type="caution">
    <text evidence="5">The sequence shown here is derived from an EMBL/GenBank/DDBJ whole genome shotgun (WGS) entry which is preliminary data.</text>
</comment>
<dbReference type="InterPro" id="IPR006708">
    <property type="entry name" value="Pex19"/>
</dbReference>
<keyword evidence="6" id="KW-1185">Reference proteome</keyword>
<sequence>MAERNDRNDNMPGLIEDTELDGLLDDALLDYDIPSKPIQKAEQLQSVPQAPHGANTLLTDVLDPAGMEEMTSMMQGIFGKDLVKEYELFSKELEHRIPDMFNTEGDTIAPGSSQHIPSDKHRSNISTEDTIKDLNKNLEDAKSAVPQGLEEGGEHMLGMVKDLMGDLLSQEVLYEPMKELCEQFPKYLDEEELGSEDRQRYSRQFVVMQEVCREYETESKQDSQHSKQDRQNRILGLVQELQELGNPPPGLVNAPALPDLSQIPQNDNLCNQQLSILTGNNYCLKMTCLHSKLFDIFYKMTEVKEEKLENIPIKTEINNSEQTDTNEQTKIKQEMLEQTKIKQEIIKNEIQQESVIEGTQSAINSTEYLSPVRTVSPQRKTPKVRPQRPKRNAISLEKVNSIDTQDLFTYNPKATKISPKMVRQSVKEMIEIQPEIETECHRYPGMVNTCRSRKRQYIDNLFDKYDNGVRIFNEDGSLETEIENPNNETPISPQDPDLEMLILPPKKIRTRKTLERIAKSEINKITQKYNFIENIVEAAEPSYDDINLNRSTSNEFSVRIKCKRHVYSFHMLQDAAFTETIENLAKKLEILPKQIMLMHRDETVLHTDTPALLNLDENTILEAIILSSFTKSPIKPTNMQIEQKIKIKIQFAKNFGGLVPIMAPLSADLNGILVQVCESKDLTHTDFQLQFDGEQMDLNNNLQDYDLEDGDVIDAILVT</sequence>
<dbReference type="Gene3D" id="1.20.120.900">
    <property type="entry name" value="Pex19, mPTS binding domain"/>
    <property type="match status" value="1"/>
</dbReference>
<dbReference type="InterPro" id="IPR022617">
    <property type="entry name" value="Rad60/SUMO-like_dom"/>
</dbReference>
<feature type="domain" description="Rad60/SUMO-like" evidence="4">
    <location>
        <begin position="675"/>
        <end position="717"/>
    </location>
</feature>
<dbReference type="Proteomes" id="UP001165289">
    <property type="component" value="Unassembled WGS sequence"/>
</dbReference>
<dbReference type="GO" id="GO:0033328">
    <property type="term" value="F:peroxisome membrane targeting sequence binding"/>
    <property type="evidence" value="ECO:0007669"/>
    <property type="project" value="TreeGrafter"/>
</dbReference>
<dbReference type="Gene3D" id="3.10.20.90">
    <property type="entry name" value="Phosphatidylinositol 3-kinase Catalytic Subunit, Chain A, domain 1"/>
    <property type="match status" value="2"/>
</dbReference>
<accession>A0AAV7JX29</accession>
<dbReference type="AlphaFoldDB" id="A0AAV7JX29"/>
<dbReference type="GO" id="GO:0045046">
    <property type="term" value="P:protein import into peroxisome membrane"/>
    <property type="evidence" value="ECO:0007669"/>
    <property type="project" value="TreeGrafter"/>
</dbReference>
<dbReference type="PANTHER" id="PTHR12774:SF2">
    <property type="entry name" value="PEROXISOMAL BIOGENESIS FACTOR 19"/>
    <property type="match status" value="1"/>
</dbReference>
<dbReference type="InterPro" id="IPR029071">
    <property type="entry name" value="Ubiquitin-like_domsf"/>
</dbReference>
<evidence type="ECO:0000256" key="3">
    <source>
        <dbReference type="SAM" id="MobiDB-lite"/>
    </source>
</evidence>
<evidence type="ECO:0000256" key="1">
    <source>
        <dbReference type="ARBA" id="ARBA00006326"/>
    </source>
</evidence>
<dbReference type="SUPFAM" id="SSF54236">
    <property type="entry name" value="Ubiquitin-like"/>
    <property type="match status" value="1"/>
</dbReference>
<evidence type="ECO:0000259" key="4">
    <source>
        <dbReference type="Pfam" id="PF11976"/>
    </source>
</evidence>
<gene>
    <name evidence="5" type="ORF">LOD99_3761</name>
</gene>
<comment type="similarity">
    <text evidence="1">Belongs to the peroxin-19 family.</text>
</comment>
<evidence type="ECO:0000313" key="6">
    <source>
        <dbReference type="Proteomes" id="UP001165289"/>
    </source>
</evidence>
<dbReference type="CDD" id="cd01763">
    <property type="entry name" value="Ubl_SUMO_like"/>
    <property type="match status" value="1"/>
</dbReference>
<evidence type="ECO:0000313" key="5">
    <source>
        <dbReference type="EMBL" id="KAI6653236.1"/>
    </source>
</evidence>
<dbReference type="GO" id="GO:0005778">
    <property type="term" value="C:peroxisomal membrane"/>
    <property type="evidence" value="ECO:0007669"/>
    <property type="project" value="TreeGrafter"/>
</dbReference>
<evidence type="ECO:0000256" key="2">
    <source>
        <dbReference type="ARBA" id="ARBA00029688"/>
    </source>
</evidence>
<dbReference type="InterPro" id="IPR038322">
    <property type="entry name" value="Pex19_C_sf"/>
</dbReference>
<proteinExistence type="inferred from homology"/>
<name>A0AAV7JX29_9METZ</name>
<feature type="region of interest" description="Disordered" evidence="3">
    <location>
        <begin position="105"/>
        <end position="124"/>
    </location>
</feature>
<dbReference type="Pfam" id="PF11976">
    <property type="entry name" value="Rad60-SLD"/>
    <property type="match status" value="1"/>
</dbReference>
<protein>
    <recommendedName>
        <fullName evidence="2">Peroxin-19</fullName>
    </recommendedName>
</protein>
<organism evidence="5 6">
    <name type="scientific">Oopsacas minuta</name>
    <dbReference type="NCBI Taxonomy" id="111878"/>
    <lineage>
        <taxon>Eukaryota</taxon>
        <taxon>Metazoa</taxon>
        <taxon>Porifera</taxon>
        <taxon>Hexactinellida</taxon>
        <taxon>Hexasterophora</taxon>
        <taxon>Lyssacinosida</taxon>
        <taxon>Leucopsacidae</taxon>
        <taxon>Oopsacas</taxon>
    </lineage>
</organism>